<name>A0A9P7SVM1_9HYPO</name>
<comment type="caution">
    <text evidence="9">The sequence shown here is derived from an EMBL/GenBank/DDBJ whole genome shotgun (WGS) entry which is preliminary data.</text>
</comment>
<dbReference type="Pfam" id="PF03169">
    <property type="entry name" value="OPT"/>
    <property type="match status" value="1"/>
</dbReference>
<dbReference type="EMBL" id="SRPW01003392">
    <property type="protein sequence ID" value="KAG5987153.1"/>
    <property type="molecule type" value="Genomic_DNA"/>
</dbReference>
<evidence type="ECO:0000313" key="10">
    <source>
        <dbReference type="Proteomes" id="UP000748025"/>
    </source>
</evidence>
<evidence type="ECO:0000256" key="8">
    <source>
        <dbReference type="SAM" id="Phobius"/>
    </source>
</evidence>
<keyword evidence="6 8" id="KW-0472">Membrane</keyword>
<evidence type="ECO:0000313" key="9">
    <source>
        <dbReference type="EMBL" id="KAG5987153.1"/>
    </source>
</evidence>
<comment type="similarity">
    <text evidence="2">Belongs to the oligopeptide OPT transporter family.</text>
</comment>
<keyword evidence="4 8" id="KW-0812">Transmembrane</keyword>
<evidence type="ECO:0000256" key="3">
    <source>
        <dbReference type="ARBA" id="ARBA00022448"/>
    </source>
</evidence>
<feature type="compositionally biased region" description="Basic and acidic residues" evidence="7">
    <location>
        <begin position="238"/>
        <end position="254"/>
    </location>
</feature>
<proteinExistence type="inferred from homology"/>
<feature type="transmembrane region" description="Helical" evidence="8">
    <location>
        <begin position="173"/>
        <end position="197"/>
    </location>
</feature>
<dbReference type="PANTHER" id="PTHR31645:SF3">
    <property type="entry name" value="OLIGOPEPTIDE TRANSPORTER"/>
    <property type="match status" value="1"/>
</dbReference>
<feature type="non-terminal residue" evidence="9">
    <location>
        <position position="569"/>
    </location>
</feature>
<dbReference type="InterPro" id="IPR045035">
    <property type="entry name" value="YSL-like"/>
</dbReference>
<feature type="transmembrane region" description="Helical" evidence="8">
    <location>
        <begin position="108"/>
        <end position="128"/>
    </location>
</feature>
<organism evidence="9 10">
    <name type="scientific">Claviceps pusilla</name>
    <dbReference type="NCBI Taxonomy" id="123648"/>
    <lineage>
        <taxon>Eukaryota</taxon>
        <taxon>Fungi</taxon>
        <taxon>Dikarya</taxon>
        <taxon>Ascomycota</taxon>
        <taxon>Pezizomycotina</taxon>
        <taxon>Sordariomycetes</taxon>
        <taxon>Hypocreomycetidae</taxon>
        <taxon>Hypocreales</taxon>
        <taxon>Clavicipitaceae</taxon>
        <taxon>Claviceps</taxon>
    </lineage>
</organism>
<protein>
    <recommendedName>
        <fullName evidence="11">Oligopeptide transporter</fullName>
    </recommendedName>
</protein>
<evidence type="ECO:0000256" key="4">
    <source>
        <dbReference type="ARBA" id="ARBA00022692"/>
    </source>
</evidence>
<reference evidence="9" key="1">
    <citation type="journal article" date="2020" name="bioRxiv">
        <title>Whole genome comparisons of ergot fungi reveals the divergence and evolution of species within the genus Claviceps are the result of varying mechanisms driving genome evolution and host range expansion.</title>
        <authorList>
            <person name="Wyka S.A."/>
            <person name="Mondo S.J."/>
            <person name="Liu M."/>
            <person name="Dettman J."/>
            <person name="Nalam V."/>
            <person name="Broders K.D."/>
        </authorList>
    </citation>
    <scope>NUCLEOTIDE SEQUENCE</scope>
    <source>
        <strain evidence="9">CCC 602</strain>
    </source>
</reference>
<evidence type="ECO:0000256" key="5">
    <source>
        <dbReference type="ARBA" id="ARBA00022989"/>
    </source>
</evidence>
<dbReference type="GO" id="GO:0035673">
    <property type="term" value="F:oligopeptide transmembrane transporter activity"/>
    <property type="evidence" value="ECO:0007669"/>
    <property type="project" value="InterPro"/>
</dbReference>
<keyword evidence="3" id="KW-0813">Transport</keyword>
<feature type="region of interest" description="Disordered" evidence="7">
    <location>
        <begin position="222"/>
        <end position="254"/>
    </location>
</feature>
<evidence type="ECO:0000256" key="1">
    <source>
        <dbReference type="ARBA" id="ARBA00004141"/>
    </source>
</evidence>
<evidence type="ECO:0000256" key="2">
    <source>
        <dbReference type="ARBA" id="ARBA00008807"/>
    </source>
</evidence>
<dbReference type="Proteomes" id="UP000748025">
    <property type="component" value="Unassembled WGS sequence"/>
</dbReference>
<evidence type="ECO:0000256" key="7">
    <source>
        <dbReference type="SAM" id="MobiDB-lite"/>
    </source>
</evidence>
<dbReference type="PANTHER" id="PTHR31645">
    <property type="entry name" value="OLIGOPEPTIDE TRANSPORTER YGL114W-RELATED"/>
    <property type="match status" value="1"/>
</dbReference>
<gene>
    <name evidence="9" type="ORF">E4U43_005207</name>
</gene>
<keyword evidence="5 8" id="KW-1133">Transmembrane helix</keyword>
<evidence type="ECO:0008006" key="11">
    <source>
        <dbReference type="Google" id="ProtNLM"/>
    </source>
</evidence>
<dbReference type="OrthoDB" id="77405at2759"/>
<dbReference type="InterPro" id="IPR004813">
    <property type="entry name" value="OPT"/>
</dbReference>
<comment type="subcellular location">
    <subcellularLocation>
        <location evidence="1">Membrane</location>
        <topology evidence="1">Multi-pass membrane protein</topology>
    </subcellularLocation>
</comment>
<feature type="transmembrane region" description="Helical" evidence="8">
    <location>
        <begin position="385"/>
        <end position="409"/>
    </location>
</feature>
<feature type="transmembrane region" description="Helical" evidence="8">
    <location>
        <begin position="452"/>
        <end position="468"/>
    </location>
</feature>
<keyword evidence="10" id="KW-1185">Reference proteome</keyword>
<dbReference type="AlphaFoldDB" id="A0A9P7SVM1"/>
<dbReference type="GO" id="GO:0000329">
    <property type="term" value="C:fungal-type vacuole membrane"/>
    <property type="evidence" value="ECO:0007669"/>
    <property type="project" value="TreeGrafter"/>
</dbReference>
<feature type="transmembrane region" description="Helical" evidence="8">
    <location>
        <begin position="46"/>
        <end position="64"/>
    </location>
</feature>
<sequence>RKFLIEKQAARDLNLVFPSSTVTALTIRSMHSAASRASTAVRQMRVTFWAFALAGGLRVVSPLARGVLWEWHIFTWLRAANVSTSFAVAAESWGWFVEWTPAMIGSGMLVDTNVAVSFFAGSVLAWAVTGPYIVLREIAFGTPVTSDPYWAGLMSYSSMTGGFASADHPSPRYWLLWPGVALMLSVSMTGLLCQWYSMFRGNGGVSVSGLVQRICRRDSYTALPDREGDGGGDGNGDENGHAHAHATNEELRPPRSGDIATWMWAPGLVVAIAASMLSMKLSFGVSLLKTLLALGLAFLLSLVAIQATGATDTTPLTAVSTASQIVLSGTHAATSAADVALQQRLNLLGGALANMGASQACDLMGDFRVGFLLQTPASAQYAGQLIGTLFAVVVAPVLFNLFTTAYPCIIENTSSSSRRCEFSGPSIATWRAVAVAASTGTDNAIPPSSRHFALLLALVGVAVVLVQHQTHSALLKSNLKAWLPNMMIVGLAFTMPSPPYALAMLAGALLARTWRRRRPRGFESYGSAVAAGLVAGEGIGGIVNGAMMIAVGWGGEGWGTRIGCPGGGC</sequence>
<feature type="transmembrane region" description="Helical" evidence="8">
    <location>
        <begin position="291"/>
        <end position="310"/>
    </location>
</feature>
<evidence type="ECO:0000256" key="6">
    <source>
        <dbReference type="ARBA" id="ARBA00023136"/>
    </source>
</evidence>
<feature type="transmembrane region" description="Helical" evidence="8">
    <location>
        <begin position="488"/>
        <end position="511"/>
    </location>
</feature>
<feature type="transmembrane region" description="Helical" evidence="8">
    <location>
        <begin position="259"/>
        <end position="279"/>
    </location>
</feature>
<accession>A0A9P7SVM1</accession>